<dbReference type="InterPro" id="IPR023986">
    <property type="entry name" value="GlycosylTfrase_MSMEG0565"/>
</dbReference>
<organism evidence="4 5">
    <name type="scientific">Hansschlegelia plantiphila</name>
    <dbReference type="NCBI Taxonomy" id="374655"/>
    <lineage>
        <taxon>Bacteria</taxon>
        <taxon>Pseudomonadati</taxon>
        <taxon>Pseudomonadota</taxon>
        <taxon>Alphaproteobacteria</taxon>
        <taxon>Hyphomicrobiales</taxon>
        <taxon>Methylopilaceae</taxon>
        <taxon>Hansschlegelia</taxon>
    </lineage>
</organism>
<dbReference type="CDD" id="cd03801">
    <property type="entry name" value="GT4_PimA-like"/>
    <property type="match status" value="1"/>
</dbReference>
<keyword evidence="1 4" id="KW-0808">Transferase</keyword>
<name>A0A9W6IX26_9HYPH</name>
<dbReference type="AlphaFoldDB" id="A0A9W6IX26"/>
<proteinExistence type="predicted"/>
<protein>
    <submittedName>
        <fullName evidence="4">Glycosyl transferase family 1</fullName>
    </submittedName>
</protein>
<dbReference type="InterPro" id="IPR028098">
    <property type="entry name" value="Glyco_trans_4-like_N"/>
</dbReference>
<reference evidence="4" key="2">
    <citation type="submission" date="2023-01" db="EMBL/GenBank/DDBJ databases">
        <authorList>
            <person name="Sun Q."/>
            <person name="Evtushenko L."/>
        </authorList>
    </citation>
    <scope>NUCLEOTIDE SEQUENCE</scope>
    <source>
        <strain evidence="4">VKM B-2347</strain>
    </source>
</reference>
<evidence type="ECO:0000313" key="4">
    <source>
        <dbReference type="EMBL" id="GLK66735.1"/>
    </source>
</evidence>
<dbReference type="SUPFAM" id="SSF53756">
    <property type="entry name" value="UDP-Glycosyltransferase/glycogen phosphorylase"/>
    <property type="match status" value="1"/>
</dbReference>
<feature type="domain" description="Glycosyl transferase family 1" evidence="2">
    <location>
        <begin position="204"/>
        <end position="365"/>
    </location>
</feature>
<reference evidence="4" key="1">
    <citation type="journal article" date="2014" name="Int. J. Syst. Evol. Microbiol.">
        <title>Complete genome sequence of Corynebacterium casei LMG S-19264T (=DSM 44701T), isolated from a smear-ripened cheese.</title>
        <authorList>
            <consortium name="US DOE Joint Genome Institute (JGI-PGF)"/>
            <person name="Walter F."/>
            <person name="Albersmeier A."/>
            <person name="Kalinowski J."/>
            <person name="Ruckert C."/>
        </authorList>
    </citation>
    <scope>NUCLEOTIDE SEQUENCE</scope>
    <source>
        <strain evidence="4">VKM B-2347</strain>
    </source>
</reference>
<gene>
    <name evidence="4" type="ORF">GCM10008179_03730</name>
</gene>
<dbReference type="RefSeq" id="WP_428979092.1">
    <property type="nucleotide sequence ID" value="NZ_BSFI01000002.1"/>
</dbReference>
<dbReference type="GO" id="GO:0016757">
    <property type="term" value="F:glycosyltransferase activity"/>
    <property type="evidence" value="ECO:0007669"/>
    <property type="project" value="InterPro"/>
</dbReference>
<evidence type="ECO:0000259" key="3">
    <source>
        <dbReference type="Pfam" id="PF13439"/>
    </source>
</evidence>
<dbReference type="PANTHER" id="PTHR46401">
    <property type="entry name" value="GLYCOSYLTRANSFERASE WBBK-RELATED"/>
    <property type="match status" value="1"/>
</dbReference>
<dbReference type="GO" id="GO:0009103">
    <property type="term" value="P:lipopolysaccharide biosynthetic process"/>
    <property type="evidence" value="ECO:0007669"/>
    <property type="project" value="TreeGrafter"/>
</dbReference>
<accession>A0A9W6IX26</accession>
<evidence type="ECO:0000256" key="1">
    <source>
        <dbReference type="ARBA" id="ARBA00022679"/>
    </source>
</evidence>
<dbReference type="InterPro" id="IPR001296">
    <property type="entry name" value="Glyco_trans_1"/>
</dbReference>
<keyword evidence="5" id="KW-1185">Reference proteome</keyword>
<dbReference type="Pfam" id="PF00534">
    <property type="entry name" value="Glycos_transf_1"/>
    <property type="match status" value="1"/>
</dbReference>
<comment type="caution">
    <text evidence="4">The sequence shown here is derived from an EMBL/GenBank/DDBJ whole genome shotgun (WGS) entry which is preliminary data.</text>
</comment>
<dbReference type="Proteomes" id="UP001143372">
    <property type="component" value="Unassembled WGS sequence"/>
</dbReference>
<dbReference type="Pfam" id="PF13439">
    <property type="entry name" value="Glyco_transf_4"/>
    <property type="match status" value="1"/>
</dbReference>
<dbReference type="PANTHER" id="PTHR46401:SF2">
    <property type="entry name" value="GLYCOSYLTRANSFERASE WBBK-RELATED"/>
    <property type="match status" value="1"/>
</dbReference>
<evidence type="ECO:0000313" key="5">
    <source>
        <dbReference type="Proteomes" id="UP001143372"/>
    </source>
</evidence>
<dbReference type="EMBL" id="BSFI01000002">
    <property type="protein sequence ID" value="GLK66735.1"/>
    <property type="molecule type" value="Genomic_DNA"/>
</dbReference>
<feature type="domain" description="Glycosyltransferase subfamily 4-like N-terminal" evidence="3">
    <location>
        <begin position="25"/>
        <end position="183"/>
    </location>
</feature>
<sequence>MRPGECAGVTPLRIAILCHSTNPRGGVAHALDLAASLLELGHEPTVLAPDPRSAGFFRESACSTESVSARRYEGGVVEMVEARVADYLAYFDDPRRRRFDVFHAQDSISANALARLKQDRRIERFARTVHHVDRFEDARLEALQRRAIVAADAHFVVSAMWRSRLAAEYGVSPDVVGNGVDVGRFSPKEDGREAALRERLGLGAGPVVLAVGGVERRKNTRAILEAFRQIERIMPAARLVIAGGVSLLDHSDYHAEFARDIASSDLPVEAVILAGAVDDADMPALYRIADVLAFPSIAEGFGLAVLEAMASGLPVAVSHIPPFTEYLGDDDAAWCDPGSAGSIANALMAALSEPLRSRFAERGSKVAARHSWREVAARHLPVYERLTERVHA</sequence>
<dbReference type="Gene3D" id="3.40.50.2000">
    <property type="entry name" value="Glycogen Phosphorylase B"/>
    <property type="match status" value="2"/>
</dbReference>
<evidence type="ECO:0000259" key="2">
    <source>
        <dbReference type="Pfam" id="PF00534"/>
    </source>
</evidence>
<dbReference type="NCBIfam" id="TIGR04047">
    <property type="entry name" value="MSMEG_0565_glyc"/>
    <property type="match status" value="1"/>
</dbReference>